<protein>
    <submittedName>
        <fullName evidence="1">Uncharacterized protein</fullName>
    </submittedName>
</protein>
<evidence type="ECO:0000313" key="1">
    <source>
        <dbReference type="EMBL" id="MCB8563184.1"/>
    </source>
</evidence>
<dbReference type="Proteomes" id="UP001197827">
    <property type="component" value="Unassembled WGS sequence"/>
</dbReference>
<sequence length="71" mass="8310">MVQVMCFENAGTFHTSYGENIHFYYVKSDFNIENVKRRKEVVFIFVIGIGRINDVLSTIRCQVMDFVILGR</sequence>
<organism evidence="1 2">
    <name type="scientific">Faecalibacillus intestinalis</name>
    <dbReference type="NCBI Taxonomy" id="1982626"/>
    <lineage>
        <taxon>Bacteria</taxon>
        <taxon>Bacillati</taxon>
        <taxon>Bacillota</taxon>
        <taxon>Erysipelotrichia</taxon>
        <taxon>Erysipelotrichales</taxon>
        <taxon>Coprobacillaceae</taxon>
        <taxon>Faecalibacillus</taxon>
    </lineage>
</organism>
<comment type="caution">
    <text evidence="1">The sequence shown here is derived from an EMBL/GenBank/DDBJ whole genome shotgun (WGS) entry which is preliminary data.</text>
</comment>
<dbReference type="RefSeq" id="WP_147338260.1">
    <property type="nucleotide sequence ID" value="NZ_JAJDKQ010000046.1"/>
</dbReference>
<dbReference type="AlphaFoldDB" id="A0AAW4VHT3"/>
<dbReference type="EMBL" id="JAJDKQ010000046">
    <property type="protein sequence ID" value="MCB8563184.1"/>
    <property type="molecule type" value="Genomic_DNA"/>
</dbReference>
<gene>
    <name evidence="1" type="ORF">LJD74_14430</name>
</gene>
<reference evidence="1" key="1">
    <citation type="submission" date="2021-10" db="EMBL/GenBank/DDBJ databases">
        <title>Collection of gut derived symbiotic bacterial strains cultured from healthy donors.</title>
        <authorList>
            <person name="Lin H."/>
            <person name="Littmann E."/>
            <person name="Kohout C."/>
            <person name="Pamer E.G."/>
        </authorList>
    </citation>
    <scope>NUCLEOTIDE SEQUENCE</scope>
    <source>
        <strain evidence="1">DFI.5.2</strain>
    </source>
</reference>
<accession>A0AAW4VHT3</accession>
<evidence type="ECO:0000313" key="2">
    <source>
        <dbReference type="Proteomes" id="UP001197827"/>
    </source>
</evidence>
<proteinExistence type="predicted"/>
<name>A0AAW4VHT3_9FIRM</name>